<keyword evidence="6 8" id="KW-0472">Membrane</keyword>
<reference evidence="12 13" key="1">
    <citation type="journal article" date="2019" name="Philos. Trans. R. Soc. Lond., B, Biol. Sci.">
        <title>Ant behaviour and brain gene expression of defending hosts depend on the ecological success of the intruding social parasite.</title>
        <authorList>
            <person name="Kaur R."/>
            <person name="Stoldt M."/>
            <person name="Jongepier E."/>
            <person name="Feldmeyer B."/>
            <person name="Menzel F."/>
            <person name="Bornberg-Bauer E."/>
            <person name="Foitzik S."/>
        </authorList>
    </citation>
    <scope>NUCLEOTIDE SEQUENCE [LARGE SCALE GENOMIC DNA]</scope>
    <source>
        <tissue evidence="12">Whole body</tissue>
    </source>
</reference>
<dbReference type="PANTHER" id="PTHR12308">
    <property type="entry name" value="ANOCTAMIN"/>
    <property type="match status" value="1"/>
</dbReference>
<keyword evidence="4 8" id="KW-0812">Transmembrane</keyword>
<comment type="caution">
    <text evidence="12">The sequence shown here is derived from an EMBL/GenBank/DDBJ whole genome shotgun (WGS) entry which is preliminary data.</text>
</comment>
<protein>
    <recommendedName>
        <fullName evidence="8">Anoctamin</fullName>
    </recommendedName>
</protein>
<dbReference type="GO" id="GO:0046983">
    <property type="term" value="F:protein dimerization activity"/>
    <property type="evidence" value="ECO:0007669"/>
    <property type="project" value="InterPro"/>
</dbReference>
<feature type="transmembrane region" description="Helical" evidence="8">
    <location>
        <begin position="643"/>
        <end position="664"/>
    </location>
</feature>
<dbReference type="Proteomes" id="UP000310200">
    <property type="component" value="Unassembled WGS sequence"/>
</dbReference>
<dbReference type="InterPro" id="IPR032394">
    <property type="entry name" value="Anoct_dimer"/>
</dbReference>
<dbReference type="Pfam" id="PF16178">
    <property type="entry name" value="Anoct_dimer"/>
    <property type="match status" value="1"/>
</dbReference>
<feature type="transmembrane region" description="Helical" evidence="8">
    <location>
        <begin position="970"/>
        <end position="991"/>
    </location>
</feature>
<feature type="transmembrane region" description="Helical" evidence="8">
    <location>
        <begin position="439"/>
        <end position="468"/>
    </location>
</feature>
<organism evidence="12 13">
    <name type="scientific">Temnothorax longispinosus</name>
    <dbReference type="NCBI Taxonomy" id="300112"/>
    <lineage>
        <taxon>Eukaryota</taxon>
        <taxon>Metazoa</taxon>
        <taxon>Ecdysozoa</taxon>
        <taxon>Arthropoda</taxon>
        <taxon>Hexapoda</taxon>
        <taxon>Insecta</taxon>
        <taxon>Pterygota</taxon>
        <taxon>Neoptera</taxon>
        <taxon>Endopterygota</taxon>
        <taxon>Hymenoptera</taxon>
        <taxon>Apocrita</taxon>
        <taxon>Aculeata</taxon>
        <taxon>Formicoidea</taxon>
        <taxon>Formicidae</taxon>
        <taxon>Myrmicinae</taxon>
        <taxon>Temnothorax</taxon>
    </lineage>
</organism>
<evidence type="ECO:0000256" key="8">
    <source>
        <dbReference type="RuleBase" id="RU280814"/>
    </source>
</evidence>
<comment type="caution">
    <text evidence="8">Lacks conserved residue(s) required for the propagation of feature annotation.</text>
</comment>
<comment type="similarity">
    <text evidence="2 8">Belongs to the anoctamin family.</text>
</comment>
<evidence type="ECO:0000256" key="3">
    <source>
        <dbReference type="ARBA" id="ARBA00022475"/>
    </source>
</evidence>
<feature type="region of interest" description="Disordered" evidence="9">
    <location>
        <begin position="50"/>
        <end position="90"/>
    </location>
</feature>
<feature type="transmembrane region" description="Helical" evidence="8">
    <location>
        <begin position="814"/>
        <end position="836"/>
    </location>
</feature>
<feature type="compositionally biased region" description="Basic and acidic residues" evidence="9">
    <location>
        <begin position="1055"/>
        <end position="1066"/>
    </location>
</feature>
<evidence type="ECO:0000256" key="9">
    <source>
        <dbReference type="SAM" id="MobiDB-lite"/>
    </source>
</evidence>
<dbReference type="InterPro" id="IPR049452">
    <property type="entry name" value="Anoctamin_TM"/>
</dbReference>
<keyword evidence="7" id="KW-0325">Glycoprotein</keyword>
<feature type="compositionally biased region" description="Low complexity" evidence="9">
    <location>
        <begin position="67"/>
        <end position="82"/>
    </location>
</feature>
<evidence type="ECO:0000256" key="5">
    <source>
        <dbReference type="ARBA" id="ARBA00022989"/>
    </source>
</evidence>
<feature type="domain" description="Anoctamin dimerisation" evidence="11">
    <location>
        <begin position="193"/>
        <end position="428"/>
    </location>
</feature>
<feature type="transmembrane region" description="Helical" evidence="8">
    <location>
        <begin position="597"/>
        <end position="623"/>
    </location>
</feature>
<evidence type="ECO:0000256" key="2">
    <source>
        <dbReference type="ARBA" id="ARBA00009671"/>
    </source>
</evidence>
<evidence type="ECO:0000256" key="7">
    <source>
        <dbReference type="ARBA" id="ARBA00023180"/>
    </source>
</evidence>
<feature type="domain" description="Anoctamin transmembrane" evidence="10">
    <location>
        <begin position="431"/>
        <end position="1005"/>
    </location>
</feature>
<accession>A0A4S2KQ37</accession>
<evidence type="ECO:0000256" key="6">
    <source>
        <dbReference type="ARBA" id="ARBA00023136"/>
    </source>
</evidence>
<evidence type="ECO:0000259" key="10">
    <source>
        <dbReference type="Pfam" id="PF04547"/>
    </source>
</evidence>
<keyword evidence="3" id="KW-1003">Cell membrane</keyword>
<name>A0A4S2KQ37_9HYME</name>
<dbReference type="AlphaFoldDB" id="A0A4S2KQ37"/>
<dbReference type="Pfam" id="PF04547">
    <property type="entry name" value="Anoctamin"/>
    <property type="match status" value="1"/>
</dbReference>
<dbReference type="PANTHER" id="PTHR12308:SF84">
    <property type="entry name" value="ANOCTAMIN"/>
    <property type="match status" value="1"/>
</dbReference>
<dbReference type="GO" id="GO:0005886">
    <property type="term" value="C:plasma membrane"/>
    <property type="evidence" value="ECO:0007669"/>
    <property type="project" value="UniProtKB-SubCell"/>
</dbReference>
<evidence type="ECO:0000256" key="4">
    <source>
        <dbReference type="ARBA" id="ARBA00022692"/>
    </source>
</evidence>
<comment type="subcellular location">
    <subcellularLocation>
        <location evidence="1">Cell membrane</location>
        <topology evidence="1">Multi-pass membrane protein</topology>
    </subcellularLocation>
    <subcellularLocation>
        <location evidence="8">Membrane</location>
        <topology evidence="8">Multi-pass membrane protein</topology>
    </subcellularLocation>
</comment>
<feature type="transmembrane region" description="Helical" evidence="8">
    <location>
        <begin position="685"/>
        <end position="708"/>
    </location>
</feature>
<feature type="transmembrane region" description="Helical" evidence="8">
    <location>
        <begin position="523"/>
        <end position="542"/>
    </location>
</feature>
<keyword evidence="13" id="KW-1185">Reference proteome</keyword>
<evidence type="ECO:0000313" key="13">
    <source>
        <dbReference type="Proteomes" id="UP000310200"/>
    </source>
</evidence>
<proteinExistence type="inferred from homology"/>
<evidence type="ECO:0000313" key="12">
    <source>
        <dbReference type="EMBL" id="TGZ51962.1"/>
    </source>
</evidence>
<sequence length="1074" mass="123854">MDDKKLQVDDDSQVYLAPFQKSVLHPAHVRIFLIPNHHVRRPSSWGTFLHPDDNSPVEHQFNDEKSSGSGNSSRASSAKSARTYNGSRNAPKSAELISSVYSNRDIICEPDKNGSLPGETPASVKRKLSRASAVYPSGTNLIAQDAFGPKLTAPTSPEINPSLPETPVSLDFAETTGDSLPPKETGIDPELLYFRDGQRRIDIVLVYQEENEGVMTELEARRREQRRVFQQNLLKEGLQLELEPKESSFDGKTYFLKLHIPWKIKVQYAEIMSLKLPTKRFRTIPMKTWDTDGTKEVSKFWARWARWSKWIHKIHTWDTSKYPEEPHFYDYIDSGDREERFIVKERDNAYTPAQRSLIVMQILLRARYDENHEKSGIRRLLADGTYVDCFPLHEGPYNKPMRNGEILDRYLLYLIWARPAQWYKKQPLWLIRRYFGEKIALYFAWLGFYTKCLYPPAVVGLLCFVYGLGSMEGEDNIPSKEICNSNIAGNITLCPLCDRACNYQKLGDSCIFSKLTYLFDNPATVFFAIFMSFWATTFLELWKRRQAVLVWEWDLQNAEYDEEPRPEFETSVKTFRINPVTKEKEPYLPAWSKAVRYLATGSIVFFMICVVLGAVLGTIVYRISLVAVFYGASGSFLKRHAKIFTSITAALINLVIIMILTRIYHRLARWMVNMENPRTQTEYEASYTFKIFLFEFVNFYSSLIYIAFFKGRFFVHPGDADARASEFYRIKTDVCDPAGCLSEVCIQLAIIMVGKQCFNNFVEILSPKLWNWWRKRTQVAATKNHDRRYTCWEKDYQLQDPGRLALFDEYLEMILQYGFVTLFVAAFPLAPLFALLNNIAEIRLDAYKMVKEARRPLAERVEDIGAWSGILRGVTYVAVVSNAFVIAYTSDFIPRSVYTFVYSPTEDLVGYIDSSLSEFNTSDYRDDMKSDIDGEHPETCQYRGYRNGPDHSNDPYGLSPQYWHVFAARLAFVVVFEHVVFALTGIMSYVIPAVPHSLTTQLQRERLIAQEEKYEKEIKGKEDEDDLLSVLREAGSIGRGSWARRFSKLSDALDTHADVRHSKRSDSSTVWQVP</sequence>
<evidence type="ECO:0000256" key="1">
    <source>
        <dbReference type="ARBA" id="ARBA00004651"/>
    </source>
</evidence>
<feature type="region of interest" description="Disordered" evidence="9">
    <location>
        <begin position="1055"/>
        <end position="1074"/>
    </location>
</feature>
<keyword evidence="5 8" id="KW-1133">Transmembrane helix</keyword>
<dbReference type="EMBL" id="QBLH01001407">
    <property type="protein sequence ID" value="TGZ51962.1"/>
    <property type="molecule type" value="Genomic_DNA"/>
</dbReference>
<dbReference type="InterPro" id="IPR007632">
    <property type="entry name" value="Anoctamin"/>
</dbReference>
<gene>
    <name evidence="12" type="ORF">DBV15_08212</name>
</gene>
<evidence type="ECO:0000259" key="11">
    <source>
        <dbReference type="Pfam" id="PF16178"/>
    </source>
</evidence>
<dbReference type="GO" id="GO:0005254">
    <property type="term" value="F:chloride channel activity"/>
    <property type="evidence" value="ECO:0007669"/>
    <property type="project" value="TreeGrafter"/>
</dbReference>